<name>A0ABT0ZN36_9ACTN</name>
<dbReference type="Pfam" id="PF00668">
    <property type="entry name" value="Condensation"/>
    <property type="match status" value="1"/>
</dbReference>
<keyword evidence="2" id="KW-0596">Phosphopantetheine</keyword>
<dbReference type="InterPro" id="IPR029058">
    <property type="entry name" value="AB_hydrolase_fold"/>
</dbReference>
<sequence length="712" mass="76520">NPLVQIVFQIANDLPDWTALGGLDVSLFQTDREFTRMDLEVYLFPAADGGLTGRLVFGRALFDESTIERFIRHLGTALGRVLADPDRPISHLNLLDDAEQDQALSAGNDTDRSLPDAALPELFARQAARTPDAIALELPDGSTYTYAELARRAHRLAHRLLAAGLGPEERVGLHFDRGPDLVVSILAVLVAGGAYLPLDRRDPAGRTRLLLDEAGARLVLSDRPDATADILRGTGVTVLATTADTEGPDDRPDVVLRPDTLAYVMYTSGTTGVPKGVAVTHRNVGALALDSCWRNGNHERVLLHSPHAFDASTYELWVPLLTGGRVVVAPPGELSAADLGRAVTGGRVTGLWLTAGLFSLLVDVSPETFATVREVWAGGEAVSPETVNALLSAHPHLSVVDGYGPTETTTFATCRSMTAADLPIHSVPIGSPMDNTRAYVLDSRMRPVPVGVVGELYLGGAGLARGYLGRPGLTAERFVADPFGAPGGRLYRTGDLVRRRADGMIEYQGRTDEQVKIRGFRIEPAEVTVALERQESVAAAIALVREDRPGERELVGYVVPRGNPEPEEFLAAVRAGLTETVARQLIPSSLVVVDAIPLTVAGKVDRRALPPPQRSKSAERAAPRTPEERTLCLVFAELLGLDSVGIDDNLFTLGGHSLLAARMIARIRSDLGVEIPLRMVYQHGTVRELAPLLTDAAHRMDGPALVPVDRDR</sequence>
<gene>
    <name evidence="5" type="ORF">NGF19_30270</name>
</gene>
<dbReference type="SUPFAM" id="SSF56801">
    <property type="entry name" value="Acetyl-CoA synthetase-like"/>
    <property type="match status" value="1"/>
</dbReference>
<reference evidence="5 6" key="1">
    <citation type="submission" date="2022-05" db="EMBL/GenBank/DDBJ databases">
        <title>Streptomyces sp. nov. RY43-2 isolated from soil of a peat swamp forest.</title>
        <authorList>
            <person name="Kanchanasin P."/>
            <person name="Tanasupawat S."/>
            <person name="Phongsopitanun W."/>
        </authorList>
    </citation>
    <scope>NUCLEOTIDE SEQUENCE [LARGE SCALE GENOMIC DNA]</scope>
    <source>
        <strain evidence="5 6">RY43-2</strain>
    </source>
</reference>
<dbReference type="Pfam" id="PF00550">
    <property type="entry name" value="PP-binding"/>
    <property type="match status" value="1"/>
</dbReference>
<feature type="non-terminal residue" evidence="5">
    <location>
        <position position="1"/>
    </location>
</feature>
<keyword evidence="3" id="KW-0597">Phosphoprotein</keyword>
<dbReference type="SUPFAM" id="SSF47336">
    <property type="entry name" value="ACP-like"/>
    <property type="match status" value="1"/>
</dbReference>
<dbReference type="InterPro" id="IPR020845">
    <property type="entry name" value="AMP-binding_CS"/>
</dbReference>
<feature type="domain" description="Carrier" evidence="4">
    <location>
        <begin position="622"/>
        <end position="697"/>
    </location>
</feature>
<dbReference type="CDD" id="cd12117">
    <property type="entry name" value="A_NRPS_Srf_like"/>
    <property type="match status" value="1"/>
</dbReference>
<dbReference type="Gene3D" id="3.30.300.30">
    <property type="match status" value="1"/>
</dbReference>
<protein>
    <submittedName>
        <fullName evidence="5">Amino acid adenylation domain-containing protein</fullName>
    </submittedName>
</protein>
<dbReference type="EMBL" id="JAMWMR010000081">
    <property type="protein sequence ID" value="MCN9245016.1"/>
    <property type="molecule type" value="Genomic_DNA"/>
</dbReference>
<dbReference type="Gene3D" id="3.30.559.30">
    <property type="entry name" value="Nonribosomal peptide synthetase, condensation domain"/>
    <property type="match status" value="1"/>
</dbReference>
<dbReference type="Gene3D" id="2.30.38.10">
    <property type="entry name" value="Luciferase, Domain 3"/>
    <property type="match status" value="1"/>
</dbReference>
<dbReference type="SMART" id="SM00823">
    <property type="entry name" value="PKS_PP"/>
    <property type="match status" value="1"/>
</dbReference>
<dbReference type="PROSITE" id="PS50075">
    <property type="entry name" value="CARRIER"/>
    <property type="match status" value="1"/>
</dbReference>
<proteinExistence type="predicted"/>
<dbReference type="InterPro" id="IPR009081">
    <property type="entry name" value="PP-bd_ACP"/>
</dbReference>
<dbReference type="Pfam" id="PF00501">
    <property type="entry name" value="AMP-binding"/>
    <property type="match status" value="1"/>
</dbReference>
<dbReference type="Gene3D" id="3.40.50.1820">
    <property type="entry name" value="alpha/beta hydrolase"/>
    <property type="match status" value="1"/>
</dbReference>
<dbReference type="InterPro" id="IPR006162">
    <property type="entry name" value="Ppantetheine_attach_site"/>
</dbReference>
<comment type="cofactor">
    <cofactor evidence="1">
        <name>pantetheine 4'-phosphate</name>
        <dbReference type="ChEBI" id="CHEBI:47942"/>
    </cofactor>
</comment>
<dbReference type="InterPro" id="IPR010071">
    <property type="entry name" value="AA_adenyl_dom"/>
</dbReference>
<dbReference type="PROSITE" id="PS00455">
    <property type="entry name" value="AMP_BINDING"/>
    <property type="match status" value="1"/>
</dbReference>
<dbReference type="SUPFAM" id="SSF52777">
    <property type="entry name" value="CoA-dependent acyltransferases"/>
    <property type="match status" value="1"/>
</dbReference>
<dbReference type="PROSITE" id="PS00012">
    <property type="entry name" value="PHOSPHOPANTETHEINE"/>
    <property type="match status" value="1"/>
</dbReference>
<evidence type="ECO:0000259" key="4">
    <source>
        <dbReference type="PROSITE" id="PS50075"/>
    </source>
</evidence>
<evidence type="ECO:0000256" key="1">
    <source>
        <dbReference type="ARBA" id="ARBA00001957"/>
    </source>
</evidence>
<dbReference type="InterPro" id="IPR023213">
    <property type="entry name" value="CAT-like_dom_sf"/>
</dbReference>
<dbReference type="RefSeq" id="WP_252429119.1">
    <property type="nucleotide sequence ID" value="NZ_JAMWMR010000081.1"/>
</dbReference>
<organism evidence="5 6">
    <name type="scientific">Streptomyces macrolidinus</name>
    <dbReference type="NCBI Taxonomy" id="2952607"/>
    <lineage>
        <taxon>Bacteria</taxon>
        <taxon>Bacillati</taxon>
        <taxon>Actinomycetota</taxon>
        <taxon>Actinomycetes</taxon>
        <taxon>Kitasatosporales</taxon>
        <taxon>Streptomycetaceae</taxon>
        <taxon>Streptomyces</taxon>
    </lineage>
</organism>
<feature type="non-terminal residue" evidence="5">
    <location>
        <position position="712"/>
    </location>
</feature>
<dbReference type="Gene3D" id="3.30.559.10">
    <property type="entry name" value="Chloramphenicol acetyltransferase-like domain"/>
    <property type="match status" value="1"/>
</dbReference>
<evidence type="ECO:0000313" key="6">
    <source>
        <dbReference type="Proteomes" id="UP001523219"/>
    </source>
</evidence>
<evidence type="ECO:0000256" key="2">
    <source>
        <dbReference type="ARBA" id="ARBA00022450"/>
    </source>
</evidence>
<dbReference type="PANTHER" id="PTHR45527">
    <property type="entry name" value="NONRIBOSOMAL PEPTIDE SYNTHETASE"/>
    <property type="match status" value="1"/>
</dbReference>
<keyword evidence="6" id="KW-1185">Reference proteome</keyword>
<dbReference type="InterPro" id="IPR020806">
    <property type="entry name" value="PKS_PP-bd"/>
</dbReference>
<dbReference type="InterPro" id="IPR036736">
    <property type="entry name" value="ACP-like_sf"/>
</dbReference>
<dbReference type="InterPro" id="IPR000873">
    <property type="entry name" value="AMP-dep_synth/lig_dom"/>
</dbReference>
<dbReference type="PANTHER" id="PTHR45527:SF1">
    <property type="entry name" value="FATTY ACID SYNTHASE"/>
    <property type="match status" value="1"/>
</dbReference>
<dbReference type="NCBIfam" id="TIGR01733">
    <property type="entry name" value="AA-adenyl-dom"/>
    <property type="match status" value="1"/>
</dbReference>
<evidence type="ECO:0000256" key="3">
    <source>
        <dbReference type="ARBA" id="ARBA00022553"/>
    </source>
</evidence>
<dbReference type="Gene3D" id="3.40.50.980">
    <property type="match status" value="2"/>
</dbReference>
<evidence type="ECO:0000313" key="5">
    <source>
        <dbReference type="EMBL" id="MCN9245016.1"/>
    </source>
</evidence>
<dbReference type="InterPro" id="IPR045851">
    <property type="entry name" value="AMP-bd_C_sf"/>
</dbReference>
<comment type="caution">
    <text evidence="5">The sequence shown here is derived from an EMBL/GenBank/DDBJ whole genome shotgun (WGS) entry which is preliminary data.</text>
</comment>
<accession>A0ABT0ZN36</accession>
<dbReference type="Proteomes" id="UP001523219">
    <property type="component" value="Unassembled WGS sequence"/>
</dbReference>
<dbReference type="InterPro" id="IPR001242">
    <property type="entry name" value="Condensation_dom"/>
</dbReference>